<reference evidence="1 2" key="1">
    <citation type="journal article" date="2023" name="G3 (Bethesda)">
        <title>A chromosome-length genome assembly and annotation of blackberry (Rubus argutus, cv. 'Hillquist').</title>
        <authorList>
            <person name="Bruna T."/>
            <person name="Aryal R."/>
            <person name="Dudchenko O."/>
            <person name="Sargent D.J."/>
            <person name="Mead D."/>
            <person name="Buti M."/>
            <person name="Cavallini A."/>
            <person name="Hytonen T."/>
            <person name="Andres J."/>
            <person name="Pham M."/>
            <person name="Weisz D."/>
            <person name="Mascagni F."/>
            <person name="Usai G."/>
            <person name="Natali L."/>
            <person name="Bassil N."/>
            <person name="Fernandez G.E."/>
            <person name="Lomsadze A."/>
            <person name="Armour M."/>
            <person name="Olukolu B."/>
            <person name="Poorten T."/>
            <person name="Britton C."/>
            <person name="Davik J."/>
            <person name="Ashrafi H."/>
            <person name="Aiden E.L."/>
            <person name="Borodovsky M."/>
            <person name="Worthington M."/>
        </authorList>
    </citation>
    <scope>NUCLEOTIDE SEQUENCE [LARGE SCALE GENOMIC DNA]</scope>
    <source>
        <strain evidence="1">PI 553951</strain>
    </source>
</reference>
<evidence type="ECO:0000313" key="2">
    <source>
        <dbReference type="Proteomes" id="UP001457282"/>
    </source>
</evidence>
<keyword evidence="2" id="KW-1185">Reference proteome</keyword>
<comment type="caution">
    <text evidence="1">The sequence shown here is derived from an EMBL/GenBank/DDBJ whole genome shotgun (WGS) entry which is preliminary data.</text>
</comment>
<dbReference type="AlphaFoldDB" id="A0AAW1WE63"/>
<protein>
    <submittedName>
        <fullName evidence="1">Uncharacterized protein</fullName>
    </submittedName>
</protein>
<dbReference type="EMBL" id="JBEDUW010000006">
    <property type="protein sequence ID" value="KAK9922294.1"/>
    <property type="molecule type" value="Genomic_DNA"/>
</dbReference>
<dbReference type="Proteomes" id="UP001457282">
    <property type="component" value="Unassembled WGS sequence"/>
</dbReference>
<gene>
    <name evidence="1" type="ORF">M0R45_030764</name>
</gene>
<proteinExistence type="predicted"/>
<name>A0AAW1WE63_RUBAR</name>
<organism evidence="1 2">
    <name type="scientific">Rubus argutus</name>
    <name type="common">Southern blackberry</name>
    <dbReference type="NCBI Taxonomy" id="59490"/>
    <lineage>
        <taxon>Eukaryota</taxon>
        <taxon>Viridiplantae</taxon>
        <taxon>Streptophyta</taxon>
        <taxon>Embryophyta</taxon>
        <taxon>Tracheophyta</taxon>
        <taxon>Spermatophyta</taxon>
        <taxon>Magnoliopsida</taxon>
        <taxon>eudicotyledons</taxon>
        <taxon>Gunneridae</taxon>
        <taxon>Pentapetalae</taxon>
        <taxon>rosids</taxon>
        <taxon>fabids</taxon>
        <taxon>Rosales</taxon>
        <taxon>Rosaceae</taxon>
        <taxon>Rosoideae</taxon>
        <taxon>Rosoideae incertae sedis</taxon>
        <taxon>Rubus</taxon>
    </lineage>
</organism>
<accession>A0AAW1WE63</accession>
<evidence type="ECO:0000313" key="1">
    <source>
        <dbReference type="EMBL" id="KAK9922294.1"/>
    </source>
</evidence>
<sequence length="113" mass="12683">MGKRRRRRGGWASATAARMADWTRVNGRLAWCGCGDAGGVWAARIDETRLSSCGLGFRFGFGDFDFRFGAEKIFAVMVVMKGREEARLFWRRRTTKKNEGGGGKVTAGQVWVW</sequence>